<feature type="transmembrane region" description="Helical" evidence="5">
    <location>
        <begin position="112"/>
        <end position="134"/>
    </location>
</feature>
<dbReference type="Gene3D" id="3.40.30.10">
    <property type="entry name" value="Glutaredoxin"/>
    <property type="match status" value="1"/>
</dbReference>
<evidence type="ECO:0000256" key="5">
    <source>
        <dbReference type="SAM" id="Phobius"/>
    </source>
</evidence>
<reference evidence="7 8" key="1">
    <citation type="submission" date="2021-05" db="EMBL/GenBank/DDBJ databases">
        <title>Petroleum and Energy Research Collection (APPE): ex situ preservation of microbial diversity associated with the oil industry and exploitation of its biotechnological potential.</title>
        <authorList>
            <person name="Paixao C.T.M."/>
            <person name="Gomes M.B."/>
            <person name="Oliveira V.M."/>
        </authorList>
    </citation>
    <scope>NUCLEOTIDE SEQUENCE [LARGE SCALE GENOMIC DNA]</scope>
    <source>
        <strain evidence="7 8">LIT2</strain>
    </source>
</reference>
<keyword evidence="5" id="KW-0472">Membrane</keyword>
<feature type="domain" description="Thioredoxin" evidence="6">
    <location>
        <begin position="134"/>
        <end position="274"/>
    </location>
</feature>
<dbReference type="InterPro" id="IPR013766">
    <property type="entry name" value="Thioredoxin_domain"/>
</dbReference>
<dbReference type="PROSITE" id="PS00194">
    <property type="entry name" value="THIOREDOXIN_1"/>
    <property type="match status" value="1"/>
</dbReference>
<dbReference type="Proteomes" id="UP001319883">
    <property type="component" value="Unassembled WGS sequence"/>
</dbReference>
<evidence type="ECO:0000256" key="4">
    <source>
        <dbReference type="ARBA" id="ARBA00023284"/>
    </source>
</evidence>
<evidence type="ECO:0000313" key="7">
    <source>
        <dbReference type="EMBL" id="MBZ9569239.1"/>
    </source>
</evidence>
<dbReference type="RefSeq" id="WP_224421526.1">
    <property type="nucleotide sequence ID" value="NZ_JAGXFD010000002.1"/>
</dbReference>
<dbReference type="PANTHER" id="PTHR42852:SF6">
    <property type="entry name" value="THIOL:DISULFIDE INTERCHANGE PROTEIN DSBE"/>
    <property type="match status" value="1"/>
</dbReference>
<protein>
    <submittedName>
        <fullName evidence="7">TlpA family protein disulfide reductase</fullName>
    </submittedName>
</protein>
<keyword evidence="2" id="KW-0201">Cytochrome c-type biogenesis</keyword>
<evidence type="ECO:0000313" key="8">
    <source>
        <dbReference type="Proteomes" id="UP001319883"/>
    </source>
</evidence>
<dbReference type="InterPro" id="IPR036249">
    <property type="entry name" value="Thioredoxin-like_sf"/>
</dbReference>
<accession>A0ABS7X2V8</accession>
<comment type="caution">
    <text evidence="7">The sequence shown here is derived from an EMBL/GenBank/DDBJ whole genome shotgun (WGS) entry which is preliminary data.</text>
</comment>
<organism evidence="7 8">
    <name type="scientific">Modicisalibacter tunisiensis</name>
    <dbReference type="NCBI Taxonomy" id="390637"/>
    <lineage>
        <taxon>Bacteria</taxon>
        <taxon>Pseudomonadati</taxon>
        <taxon>Pseudomonadota</taxon>
        <taxon>Gammaproteobacteria</taxon>
        <taxon>Oceanospirillales</taxon>
        <taxon>Halomonadaceae</taxon>
        <taxon>Modicisalibacter</taxon>
    </lineage>
</organism>
<name>A0ABS7X2V8_9GAMM</name>
<comment type="subcellular location">
    <subcellularLocation>
        <location evidence="1">Cell envelope</location>
    </subcellularLocation>
</comment>
<dbReference type="EMBL" id="JAGXFD010000002">
    <property type="protein sequence ID" value="MBZ9569239.1"/>
    <property type="molecule type" value="Genomic_DNA"/>
</dbReference>
<keyword evidence="5" id="KW-1133">Transmembrane helix</keyword>
<evidence type="ECO:0000256" key="1">
    <source>
        <dbReference type="ARBA" id="ARBA00004196"/>
    </source>
</evidence>
<evidence type="ECO:0000256" key="2">
    <source>
        <dbReference type="ARBA" id="ARBA00022748"/>
    </source>
</evidence>
<gene>
    <name evidence="7" type="ORF">KGQ91_16345</name>
</gene>
<evidence type="ECO:0000259" key="6">
    <source>
        <dbReference type="PROSITE" id="PS51352"/>
    </source>
</evidence>
<dbReference type="CDD" id="cd02966">
    <property type="entry name" value="TlpA_like_family"/>
    <property type="match status" value="1"/>
</dbReference>
<feature type="transmembrane region" description="Helical" evidence="5">
    <location>
        <begin position="83"/>
        <end position="100"/>
    </location>
</feature>
<evidence type="ECO:0000256" key="3">
    <source>
        <dbReference type="ARBA" id="ARBA00023157"/>
    </source>
</evidence>
<dbReference type="Pfam" id="PF08534">
    <property type="entry name" value="Redoxin"/>
    <property type="match status" value="1"/>
</dbReference>
<proteinExistence type="predicted"/>
<keyword evidence="4" id="KW-0676">Redox-active center</keyword>
<sequence length="278" mass="30718">MSPLDRSLAIGPLVLPLDLLLLMLACAVALGVATRLGRRRQVAAADHLFNGLLLAMITARLAFVLRYRDSYASFLGWFDIRDGGFEPLAGVAAGLGYWAWRSWRHSVERRPLAVALLAGLMTWSLTAGPLTLIVERGPMLPDTPLTRLDGSRVSLPELVHDDARPLVVNLWASWCPPCRREMPLLAQAQQRNDEVTFVFLNQGESLATINGFLQRESLTLDHLYRDPHRAFGKTVGAVGIPTTLYYDASGQLVDTHLVESSRATLSRSLERLRRAASP</sequence>
<dbReference type="InterPro" id="IPR013740">
    <property type="entry name" value="Redoxin"/>
</dbReference>
<keyword evidence="8" id="KW-1185">Reference proteome</keyword>
<dbReference type="PANTHER" id="PTHR42852">
    <property type="entry name" value="THIOL:DISULFIDE INTERCHANGE PROTEIN DSBE"/>
    <property type="match status" value="1"/>
</dbReference>
<feature type="transmembrane region" description="Helical" evidence="5">
    <location>
        <begin position="12"/>
        <end position="32"/>
    </location>
</feature>
<dbReference type="InterPro" id="IPR017937">
    <property type="entry name" value="Thioredoxin_CS"/>
</dbReference>
<keyword evidence="3" id="KW-1015">Disulfide bond</keyword>
<feature type="transmembrane region" description="Helical" evidence="5">
    <location>
        <begin position="44"/>
        <end position="63"/>
    </location>
</feature>
<dbReference type="PROSITE" id="PS51352">
    <property type="entry name" value="THIOREDOXIN_2"/>
    <property type="match status" value="1"/>
</dbReference>
<dbReference type="InterPro" id="IPR050553">
    <property type="entry name" value="Thioredoxin_ResA/DsbE_sf"/>
</dbReference>
<keyword evidence="5" id="KW-0812">Transmembrane</keyword>
<dbReference type="SUPFAM" id="SSF52833">
    <property type="entry name" value="Thioredoxin-like"/>
    <property type="match status" value="1"/>
</dbReference>